<dbReference type="Proteomes" id="UP001060085">
    <property type="component" value="Linkage Group LG08"/>
</dbReference>
<comment type="caution">
    <text evidence="1">The sequence shown here is derived from an EMBL/GenBank/DDBJ whole genome shotgun (WGS) entry which is preliminary data.</text>
</comment>
<name>A0ACB9ZNI4_CATRO</name>
<accession>A0ACB9ZNI4</accession>
<keyword evidence="2" id="KW-1185">Reference proteome</keyword>
<evidence type="ECO:0000313" key="2">
    <source>
        <dbReference type="Proteomes" id="UP001060085"/>
    </source>
</evidence>
<sequence>MIGWEDIYKVVASMAPLYVALALGYASVRWWNMFKLEHCDAINRFNCYFIMPFFTFDFVCHVNPYTMNYRFLTADVIAKCCIGIFLAFWANCSPNGSFSSSTTAFSLSSLNNTLVVGVPLLGAMYGDLGVDLVVQSSVIQSLFWFILLLFLLEFRRAKSKQPDSSLQQPNSIQMEISDNHDLEENRSELETEEVIISSKPPSFWSIMKIVWVKLAKNPNAYACISAIIWALLANRWHFKIPSIIEGSILIMSKAGSGVAMFSMGLFMALRQKIIACGVSKTIVGMILRFVVSPATMAIGGVAMGLRGKVLRVALMQAALPQSITSFVYAQEYGLHADILSTSVIFGTMISLPLLIAYFTILDVVG</sequence>
<dbReference type="EMBL" id="CM044708">
    <property type="protein sequence ID" value="KAI5648939.1"/>
    <property type="molecule type" value="Genomic_DNA"/>
</dbReference>
<evidence type="ECO:0000313" key="1">
    <source>
        <dbReference type="EMBL" id="KAI5648939.1"/>
    </source>
</evidence>
<organism evidence="1 2">
    <name type="scientific">Catharanthus roseus</name>
    <name type="common">Madagascar periwinkle</name>
    <name type="synonym">Vinca rosea</name>
    <dbReference type="NCBI Taxonomy" id="4058"/>
    <lineage>
        <taxon>Eukaryota</taxon>
        <taxon>Viridiplantae</taxon>
        <taxon>Streptophyta</taxon>
        <taxon>Embryophyta</taxon>
        <taxon>Tracheophyta</taxon>
        <taxon>Spermatophyta</taxon>
        <taxon>Magnoliopsida</taxon>
        <taxon>eudicotyledons</taxon>
        <taxon>Gunneridae</taxon>
        <taxon>Pentapetalae</taxon>
        <taxon>asterids</taxon>
        <taxon>lamiids</taxon>
        <taxon>Gentianales</taxon>
        <taxon>Apocynaceae</taxon>
        <taxon>Rauvolfioideae</taxon>
        <taxon>Vinceae</taxon>
        <taxon>Catharanthinae</taxon>
        <taxon>Catharanthus</taxon>
    </lineage>
</organism>
<reference evidence="2" key="1">
    <citation type="journal article" date="2023" name="Nat. Plants">
        <title>Single-cell RNA sequencing provides a high-resolution roadmap for understanding the multicellular compartmentation of specialized metabolism.</title>
        <authorList>
            <person name="Sun S."/>
            <person name="Shen X."/>
            <person name="Li Y."/>
            <person name="Li Y."/>
            <person name="Wang S."/>
            <person name="Li R."/>
            <person name="Zhang H."/>
            <person name="Shen G."/>
            <person name="Guo B."/>
            <person name="Wei J."/>
            <person name="Xu J."/>
            <person name="St-Pierre B."/>
            <person name="Chen S."/>
            <person name="Sun C."/>
        </authorList>
    </citation>
    <scope>NUCLEOTIDE SEQUENCE [LARGE SCALE GENOMIC DNA]</scope>
</reference>
<proteinExistence type="predicted"/>
<gene>
    <name evidence="1" type="ORF">M9H77_34944</name>
</gene>
<protein>
    <submittedName>
        <fullName evidence="1">Uncharacterized protein</fullName>
    </submittedName>
</protein>